<evidence type="ECO:0000256" key="16">
    <source>
        <dbReference type="PIRSR" id="PIRSR000894-1"/>
    </source>
</evidence>
<feature type="signal peptide" evidence="18">
    <location>
        <begin position="1"/>
        <end position="20"/>
    </location>
</feature>
<evidence type="ECO:0000256" key="6">
    <source>
        <dbReference type="ARBA" id="ARBA00022475"/>
    </source>
</evidence>
<comment type="similarity">
    <text evidence="2">Belongs to the histidine acid phosphatase family. MINPP1 subfamily.</text>
</comment>
<comment type="subcellular location">
    <subcellularLocation>
        <location evidence="1">Cell membrane</location>
    </subcellularLocation>
</comment>
<dbReference type="Gene3D" id="3.40.50.1240">
    <property type="entry name" value="Phosphoglycerate mutase-like"/>
    <property type="match status" value="1"/>
</dbReference>
<evidence type="ECO:0000256" key="7">
    <source>
        <dbReference type="ARBA" id="ARBA00022729"/>
    </source>
</evidence>
<evidence type="ECO:0000256" key="18">
    <source>
        <dbReference type="SAM" id="SignalP"/>
    </source>
</evidence>
<evidence type="ECO:0000313" key="19">
    <source>
        <dbReference type="EMBL" id="JAS87538.1"/>
    </source>
</evidence>
<evidence type="ECO:0000256" key="11">
    <source>
        <dbReference type="ARBA" id="ARBA00031642"/>
    </source>
</evidence>
<keyword evidence="6" id="KW-1003">Cell membrane</keyword>
<dbReference type="GO" id="GO:0003993">
    <property type="term" value="F:acid phosphatase activity"/>
    <property type="evidence" value="ECO:0007669"/>
    <property type="project" value="TreeGrafter"/>
</dbReference>
<dbReference type="AlphaFoldDB" id="A0A1B6IKU5"/>
<evidence type="ECO:0000256" key="4">
    <source>
        <dbReference type="ARBA" id="ARBA00013040"/>
    </source>
</evidence>
<comment type="catalytic activity">
    <reaction evidence="15">
        <text>(2R)-2,3-bisphosphoglycerate + H2O = (2R)-2-phosphoglycerate + phosphate</text>
        <dbReference type="Rhea" id="RHEA:27381"/>
        <dbReference type="ChEBI" id="CHEBI:15377"/>
        <dbReference type="ChEBI" id="CHEBI:43474"/>
        <dbReference type="ChEBI" id="CHEBI:58248"/>
        <dbReference type="ChEBI" id="CHEBI:58289"/>
        <dbReference type="EC" id="3.1.3.80"/>
    </reaction>
    <physiologicalReaction direction="left-to-right" evidence="15">
        <dbReference type="Rhea" id="RHEA:27382"/>
    </physiologicalReaction>
</comment>
<dbReference type="EC" id="3.1.3.80" evidence="3"/>
<keyword evidence="9" id="KW-0472">Membrane</keyword>
<feature type="disulfide bond" evidence="17">
    <location>
        <begin position="252"/>
        <end position="267"/>
    </location>
</feature>
<keyword evidence="8" id="KW-0378">Hydrolase</keyword>
<comment type="catalytic activity">
    <reaction evidence="12">
        <text>1D-myo-inositol 1,2,5,6-tetrakisphosphate + H2O = 1D-myo-inositol 1,2,6-trisphosphate + phosphate</text>
        <dbReference type="Rhea" id="RHEA:77119"/>
        <dbReference type="ChEBI" id="CHEBI:15377"/>
        <dbReference type="ChEBI" id="CHEBI:43474"/>
        <dbReference type="ChEBI" id="CHEBI:195535"/>
        <dbReference type="ChEBI" id="CHEBI:195537"/>
        <dbReference type="EC" id="3.1.3.62"/>
    </reaction>
    <physiologicalReaction direction="left-to-right" evidence="12">
        <dbReference type="Rhea" id="RHEA:77120"/>
    </physiologicalReaction>
</comment>
<evidence type="ECO:0000256" key="1">
    <source>
        <dbReference type="ARBA" id="ARBA00004236"/>
    </source>
</evidence>
<comment type="catalytic activity">
    <reaction evidence="13">
        <text>1D-myo-inositol 1,2,4,5,6-pentakisphosphate + H2O = 1D-myo-inositol 1,2,5,6-tetrakisphosphate + phosphate</text>
        <dbReference type="Rhea" id="RHEA:77115"/>
        <dbReference type="ChEBI" id="CHEBI:15377"/>
        <dbReference type="ChEBI" id="CHEBI:43474"/>
        <dbReference type="ChEBI" id="CHEBI:57798"/>
        <dbReference type="ChEBI" id="CHEBI:195535"/>
        <dbReference type="EC" id="3.1.3.62"/>
    </reaction>
    <physiologicalReaction direction="left-to-right" evidence="13">
        <dbReference type="Rhea" id="RHEA:77116"/>
    </physiologicalReaction>
</comment>
<dbReference type="InterPro" id="IPR000560">
    <property type="entry name" value="His_Pase_clade-2"/>
</dbReference>
<evidence type="ECO:0000256" key="12">
    <source>
        <dbReference type="ARBA" id="ARBA00043668"/>
    </source>
</evidence>
<keyword evidence="10" id="KW-0325">Glycoprotein</keyword>
<name>A0A1B6IKU5_9HEMI</name>
<dbReference type="GO" id="GO:0034417">
    <property type="term" value="F:bisphosphoglycerate 3-phosphatase activity"/>
    <property type="evidence" value="ECO:0007669"/>
    <property type="project" value="UniProtKB-EC"/>
</dbReference>
<keyword evidence="17" id="KW-1015">Disulfide bond</keyword>
<dbReference type="EC" id="3.1.3.62" evidence="4"/>
<evidence type="ECO:0000256" key="3">
    <source>
        <dbReference type="ARBA" id="ARBA00012976"/>
    </source>
</evidence>
<dbReference type="PIRSF" id="PIRSF000894">
    <property type="entry name" value="Acid_phosphatase"/>
    <property type="match status" value="1"/>
</dbReference>
<feature type="disulfide bond" evidence="17">
    <location>
        <begin position="56"/>
        <end position="384"/>
    </location>
</feature>
<evidence type="ECO:0000256" key="5">
    <source>
        <dbReference type="ARBA" id="ARBA00018097"/>
    </source>
</evidence>
<dbReference type="EMBL" id="GECU01020168">
    <property type="protein sequence ID" value="JAS87538.1"/>
    <property type="molecule type" value="Transcribed_RNA"/>
</dbReference>
<accession>A0A1B6IKU5</accession>
<dbReference type="SUPFAM" id="SSF53254">
    <property type="entry name" value="Phosphoglycerate mutase-like"/>
    <property type="match status" value="1"/>
</dbReference>
<evidence type="ECO:0000256" key="15">
    <source>
        <dbReference type="ARBA" id="ARBA00043832"/>
    </source>
</evidence>
<evidence type="ECO:0000256" key="10">
    <source>
        <dbReference type="ARBA" id="ARBA00023180"/>
    </source>
</evidence>
<reference evidence="19" key="1">
    <citation type="submission" date="2015-11" db="EMBL/GenBank/DDBJ databases">
        <title>De novo transcriptome assembly of four potential Pierce s Disease insect vectors from Arizona vineyards.</title>
        <authorList>
            <person name="Tassone E.E."/>
        </authorList>
    </citation>
    <scope>NUCLEOTIDE SEQUENCE</scope>
</reference>
<dbReference type="GO" id="GO:0005886">
    <property type="term" value="C:plasma membrane"/>
    <property type="evidence" value="ECO:0007669"/>
    <property type="project" value="UniProtKB-SubCell"/>
</dbReference>
<keyword evidence="7 18" id="KW-0732">Signal</keyword>
<dbReference type="InterPro" id="IPR016274">
    <property type="entry name" value="Histidine_acid_Pase_euk"/>
</dbReference>
<evidence type="ECO:0000256" key="13">
    <source>
        <dbReference type="ARBA" id="ARBA00043671"/>
    </source>
</evidence>
<feature type="active site" description="Proton donor" evidence="16">
    <location>
        <position position="333"/>
    </location>
</feature>
<dbReference type="PANTHER" id="PTHR20963">
    <property type="entry name" value="MULTIPLE INOSITOL POLYPHOSPHATE PHOSPHATASE-RELATED"/>
    <property type="match status" value="1"/>
</dbReference>
<evidence type="ECO:0000256" key="17">
    <source>
        <dbReference type="PIRSR" id="PIRSR000894-2"/>
    </source>
</evidence>
<dbReference type="GO" id="GO:0052745">
    <property type="term" value="F:inositol phosphate phosphatase activity"/>
    <property type="evidence" value="ECO:0007669"/>
    <property type="project" value="TreeGrafter"/>
</dbReference>
<sequence>MKTPGALLLILACCLRIASSQNYCYADDKNPYLNFSTKTAYDHEYNRAGIPPVPGCKPLQIWLVCRHGTRYPGSHSIKWFQNLEIIRDQILVNYYKKKTTLCQEDMDNLKTWSFNMKKSEADQLTDQGRQDLYGMGQRFLSYFPELLNTSYSPMNFTFRHTKTNRTAESAEYFAKGVFGFNFNTPLPPAVAVDRLIQPYKTCAAWLNFTKSKQEQNEFYGTQFAQEVLANVNYRLGLDNVSLETVLAMYDGCRFQASWNVTSVSPWCAVFSKSDLEVLEYAQDVKYYYKSGPGRVVNHRLACPLLRDLINKFSAVETQPDLKHPNALLYFTHDYMVDILGVGLGLANNPTPLTGHNYPQQQNRQFRSSRITPFAANIMAVLYRCTQGDPLQVMFYLSERPVDLPGCSGGRCAWADFKRRFAATVNASTCTEFDYCNSTKTSKADSALLVSTYLLSAILLTSALIYCR</sequence>
<feature type="chain" id="PRO_5008585283" description="Multiple inositol polyphosphate phosphatase 1" evidence="18">
    <location>
        <begin position="21"/>
        <end position="467"/>
    </location>
</feature>
<evidence type="ECO:0000256" key="9">
    <source>
        <dbReference type="ARBA" id="ARBA00023136"/>
    </source>
</evidence>
<dbReference type="PANTHER" id="PTHR20963:SF8">
    <property type="entry name" value="MULTIPLE INOSITOL POLYPHOSPHATE PHOSPHATASE 1"/>
    <property type="match status" value="1"/>
</dbReference>
<dbReference type="InterPro" id="IPR029033">
    <property type="entry name" value="His_PPase_superfam"/>
</dbReference>
<feature type="active site" description="Nucleophile" evidence="16">
    <location>
        <position position="67"/>
    </location>
</feature>
<protein>
    <recommendedName>
        <fullName evidence="5">Multiple inositol polyphosphate phosphatase 1</fullName>
        <ecNumber evidence="4">3.1.3.62</ecNumber>
        <ecNumber evidence="3">3.1.3.80</ecNumber>
    </recommendedName>
    <alternativeName>
        <fullName evidence="11">2,3-bisphosphoglycerate 3-phosphatase</fullName>
    </alternativeName>
</protein>
<evidence type="ECO:0000256" key="2">
    <source>
        <dbReference type="ARBA" id="ARBA00008422"/>
    </source>
</evidence>
<dbReference type="CDD" id="cd07061">
    <property type="entry name" value="HP_HAP_like"/>
    <property type="match status" value="1"/>
</dbReference>
<evidence type="ECO:0000256" key="14">
    <source>
        <dbReference type="ARBA" id="ARBA00043691"/>
    </source>
</evidence>
<evidence type="ECO:0000256" key="8">
    <source>
        <dbReference type="ARBA" id="ARBA00022801"/>
    </source>
</evidence>
<organism evidence="19">
    <name type="scientific">Homalodisca liturata</name>
    <dbReference type="NCBI Taxonomy" id="320908"/>
    <lineage>
        <taxon>Eukaryota</taxon>
        <taxon>Metazoa</taxon>
        <taxon>Ecdysozoa</taxon>
        <taxon>Arthropoda</taxon>
        <taxon>Hexapoda</taxon>
        <taxon>Insecta</taxon>
        <taxon>Pterygota</taxon>
        <taxon>Neoptera</taxon>
        <taxon>Paraneoptera</taxon>
        <taxon>Hemiptera</taxon>
        <taxon>Auchenorrhyncha</taxon>
        <taxon>Membracoidea</taxon>
        <taxon>Cicadellidae</taxon>
        <taxon>Cicadellinae</taxon>
        <taxon>Proconiini</taxon>
        <taxon>Homalodisca</taxon>
    </lineage>
</organism>
<feature type="disulfide bond" evidence="17">
    <location>
        <begin position="406"/>
        <end position="411"/>
    </location>
</feature>
<proteinExistence type="inferred from homology"/>
<comment type="catalytic activity">
    <reaction evidence="14">
        <text>1D-myo-inositol hexakisphosphate + H2O = 1D-myo-inositol 1,2,4,5,6-pentakisphosphate + phosphate</text>
        <dbReference type="Rhea" id="RHEA:16989"/>
        <dbReference type="ChEBI" id="CHEBI:15377"/>
        <dbReference type="ChEBI" id="CHEBI:43474"/>
        <dbReference type="ChEBI" id="CHEBI:57798"/>
        <dbReference type="ChEBI" id="CHEBI:58130"/>
        <dbReference type="EC" id="3.1.3.62"/>
    </reaction>
    <physiologicalReaction direction="left-to-right" evidence="14">
        <dbReference type="Rhea" id="RHEA:16990"/>
    </physiologicalReaction>
</comment>
<dbReference type="Pfam" id="PF00328">
    <property type="entry name" value="His_Phos_2"/>
    <property type="match status" value="1"/>
</dbReference>
<gene>
    <name evidence="19" type="ORF">g.14526</name>
</gene>